<feature type="transmembrane region" description="Helical" evidence="1">
    <location>
        <begin position="35"/>
        <end position="56"/>
    </location>
</feature>
<gene>
    <name evidence="2" type="ORF">GBK04_03345</name>
</gene>
<dbReference type="AlphaFoldDB" id="A0A7C9F2C1"/>
<name>A0A7C9F2C1_9BACT</name>
<proteinExistence type="predicted"/>
<evidence type="ECO:0000313" key="2">
    <source>
        <dbReference type="EMBL" id="MPR32405.1"/>
    </source>
</evidence>
<feature type="transmembrane region" description="Helical" evidence="1">
    <location>
        <begin position="93"/>
        <end position="110"/>
    </location>
</feature>
<keyword evidence="3" id="KW-1185">Reference proteome</keyword>
<accession>A0A7C9F2C1</accession>
<reference evidence="2 3" key="1">
    <citation type="submission" date="2019-10" db="EMBL/GenBank/DDBJ databases">
        <title>Draft Genome Sequence of Cytophagaceae sp. SJW1-29.</title>
        <authorList>
            <person name="Choi A."/>
        </authorList>
    </citation>
    <scope>NUCLEOTIDE SEQUENCE [LARGE SCALE GENOMIC DNA]</scope>
    <source>
        <strain evidence="2 3">SJW1-29</strain>
    </source>
</reference>
<protein>
    <submittedName>
        <fullName evidence="2">Uncharacterized protein</fullName>
    </submittedName>
</protein>
<keyword evidence="1" id="KW-0472">Membrane</keyword>
<evidence type="ECO:0000313" key="3">
    <source>
        <dbReference type="Proteomes" id="UP000479293"/>
    </source>
</evidence>
<dbReference type="EMBL" id="WHLY01000002">
    <property type="protein sequence ID" value="MPR32405.1"/>
    <property type="molecule type" value="Genomic_DNA"/>
</dbReference>
<keyword evidence="1" id="KW-1133">Transmembrane helix</keyword>
<evidence type="ECO:0000256" key="1">
    <source>
        <dbReference type="SAM" id="Phobius"/>
    </source>
</evidence>
<sequence length="141" mass="16051">MKRKMKKIPYIICLTILPYLARAQSEHMAFFDQEMIKICLALLSTGVLLLFILEVVKQFFDYRLKNKILELRVPEEVANAILKPKTGRSSMKWVSVFTALGIGLTLVHFARPLGIHSAAILAFSTAAGFLVFFYYLRKSAH</sequence>
<feature type="transmembrane region" description="Helical" evidence="1">
    <location>
        <begin position="116"/>
        <end position="136"/>
    </location>
</feature>
<keyword evidence="1" id="KW-0812">Transmembrane</keyword>
<dbReference type="RefSeq" id="WP_152756831.1">
    <property type="nucleotide sequence ID" value="NZ_WHLY01000002.1"/>
</dbReference>
<organism evidence="2 3">
    <name type="scientific">Salmonirosea aquatica</name>
    <dbReference type="NCBI Taxonomy" id="2654236"/>
    <lineage>
        <taxon>Bacteria</taxon>
        <taxon>Pseudomonadati</taxon>
        <taxon>Bacteroidota</taxon>
        <taxon>Cytophagia</taxon>
        <taxon>Cytophagales</taxon>
        <taxon>Spirosomataceae</taxon>
        <taxon>Salmonirosea</taxon>
    </lineage>
</organism>
<comment type="caution">
    <text evidence="2">The sequence shown here is derived from an EMBL/GenBank/DDBJ whole genome shotgun (WGS) entry which is preliminary data.</text>
</comment>
<dbReference type="Proteomes" id="UP000479293">
    <property type="component" value="Unassembled WGS sequence"/>
</dbReference>